<comment type="subunit">
    <text evidence="15">Composed of two subunits.</text>
</comment>
<keyword evidence="5" id="KW-0597">Phosphoprotein</keyword>
<dbReference type="Gene3D" id="1.10.230.10">
    <property type="entry name" value="Cytochrome P450-Terp, domain 2"/>
    <property type="match status" value="1"/>
</dbReference>
<name>A0A6A6JEC8_WESOR</name>
<dbReference type="PANTHER" id="PTHR23118">
    <property type="entry name" value="ATP-CITRATE SYNTHASE"/>
    <property type="match status" value="1"/>
</dbReference>
<dbReference type="AlphaFoldDB" id="A0A6A6JEC8"/>
<dbReference type="RefSeq" id="XP_033652062.1">
    <property type="nucleotide sequence ID" value="XM_033795794.1"/>
</dbReference>
<comment type="subcellular location">
    <subcellularLocation>
        <location evidence="1">Cytoplasm</location>
    </subcellularLocation>
</comment>
<sequence>MNGVSTPNNKGGLSANDNITRFSAPSRPLSPPAAHTLFHPKTRCLVYGLQPRAVQGMLDFDFICQRKTPSVAGIIYTFGGQFVSKMYWGTKETLLPVYQSTEKAMAQHSDVDTIVNFASSRSVYQSTMELMQYPQIKCIAIIAEGVPERRAREILHVAQKKGVTIIGPATVGGIKPGAFKIGNTGGMMDNIVASKLYRPGSVSYVSKSGGMSNELNNIIANTTNGVLEGIAIGGDRYPGTSFIDHILRYQADPDCKIIVLLGEVGGVEEYRVIEAVKSGQVTKPIVAWAIGTVAAMLKTEVQFGHAGSFANSQLETATAKNAHMRAAGFHVPDTFEDMPRTLAKVYNDLVQAGTIKPAAEPPVPKIPMDYAWAQELGLIRKPAAFISTISDDRGQELLYAGMPISAVFEEKIGIGGVMSLLWFRRRLPDYATKFLEMVLMLTADHGPAVSGAMNTIITTRAGKDLISSLVSGLLTIGSRFGGALDGAAEEFTKAYDKGLSPRDFVDTMRRENKLIPGIGHRIKSRNNPDQRVVLVTNYVRDNFPSHELLDYALAVETVTTSKKDNLILNVDGCIAVCFVDLMRNCGAFSPEEAEDYMKMGVLNGLFVLGRSIGLIAHFLDQKRLRTGLYRHPWDDITYLLPSIQQGNAPGAEGRVEVSV</sequence>
<dbReference type="EC" id="2.3.3.8" evidence="2"/>
<evidence type="ECO:0000256" key="17">
    <source>
        <dbReference type="ARBA" id="ARBA00083544"/>
    </source>
</evidence>
<dbReference type="InterPro" id="IPR003781">
    <property type="entry name" value="CoA-bd"/>
</dbReference>
<dbReference type="FunFam" id="3.40.50.261:FF:000003">
    <property type="entry name" value="ATP-citrate synthase subunit"/>
    <property type="match status" value="1"/>
</dbReference>
<dbReference type="EMBL" id="ML986502">
    <property type="protein sequence ID" value="KAF2274523.1"/>
    <property type="molecule type" value="Genomic_DNA"/>
</dbReference>
<dbReference type="GO" id="GO:0046872">
    <property type="term" value="F:metal ion binding"/>
    <property type="evidence" value="ECO:0007669"/>
    <property type="project" value="UniProtKB-KW"/>
</dbReference>
<keyword evidence="21" id="KW-1185">Reference proteome</keyword>
<feature type="domain" description="CoA-binding" evidence="19">
    <location>
        <begin position="37"/>
        <end position="146"/>
    </location>
</feature>
<dbReference type="InterPro" id="IPR036969">
    <property type="entry name" value="Citrate_synthase_sf"/>
</dbReference>
<dbReference type="SUPFAM" id="SSF48256">
    <property type="entry name" value="Citrate synthase"/>
    <property type="match status" value="1"/>
</dbReference>
<keyword evidence="10" id="KW-0460">Magnesium</keyword>
<dbReference type="FunFam" id="3.40.50.720:FF:000024">
    <property type="entry name" value="Probable ATP-citrate synthase"/>
    <property type="match status" value="1"/>
</dbReference>
<dbReference type="InterPro" id="IPR017440">
    <property type="entry name" value="Cit_synth/succinyl-CoA_lig_AS"/>
</dbReference>
<evidence type="ECO:0000256" key="12">
    <source>
        <dbReference type="ARBA" id="ARBA00047593"/>
    </source>
</evidence>
<evidence type="ECO:0000313" key="21">
    <source>
        <dbReference type="Proteomes" id="UP000800097"/>
    </source>
</evidence>
<evidence type="ECO:0000256" key="7">
    <source>
        <dbReference type="ARBA" id="ARBA00022723"/>
    </source>
</evidence>
<dbReference type="InterPro" id="IPR005811">
    <property type="entry name" value="SUCC_ACL_C"/>
</dbReference>
<gene>
    <name evidence="20" type="ORF">EI97DRAFT_381291</name>
</gene>
<keyword evidence="9" id="KW-0067">ATP-binding</keyword>
<dbReference type="GO" id="GO:0005829">
    <property type="term" value="C:cytosol"/>
    <property type="evidence" value="ECO:0007669"/>
    <property type="project" value="TreeGrafter"/>
</dbReference>
<comment type="similarity">
    <text evidence="14">Belongs to the succinate/malate CoA ligase alpha subunit family.</text>
</comment>
<evidence type="ECO:0000256" key="2">
    <source>
        <dbReference type="ARBA" id="ARBA00012639"/>
    </source>
</evidence>
<evidence type="ECO:0000256" key="16">
    <source>
        <dbReference type="ARBA" id="ARBA00076189"/>
    </source>
</evidence>
<dbReference type="PROSITE" id="PS00399">
    <property type="entry name" value="SUCCINYL_COA_LIG_2"/>
    <property type="match status" value="1"/>
</dbReference>
<dbReference type="GO" id="GO:0006633">
    <property type="term" value="P:fatty acid biosynthetic process"/>
    <property type="evidence" value="ECO:0007669"/>
    <property type="project" value="TreeGrafter"/>
</dbReference>
<dbReference type="InterPro" id="IPR016102">
    <property type="entry name" value="Succinyl-CoA_synth-like"/>
</dbReference>
<dbReference type="PANTHER" id="PTHR23118:SF42">
    <property type="entry name" value="ATP-CITRATE SYNTHASE"/>
    <property type="match status" value="1"/>
</dbReference>
<evidence type="ECO:0000256" key="11">
    <source>
        <dbReference type="ARBA" id="ARBA00023098"/>
    </source>
</evidence>
<evidence type="ECO:0000256" key="4">
    <source>
        <dbReference type="ARBA" id="ARBA00022516"/>
    </source>
</evidence>
<dbReference type="GO" id="GO:0006085">
    <property type="term" value="P:acetyl-CoA biosynthetic process"/>
    <property type="evidence" value="ECO:0007669"/>
    <property type="project" value="TreeGrafter"/>
</dbReference>
<keyword evidence="7" id="KW-0479">Metal-binding</keyword>
<dbReference type="Proteomes" id="UP000800097">
    <property type="component" value="Unassembled WGS sequence"/>
</dbReference>
<keyword evidence="6" id="KW-0808">Transferase</keyword>
<dbReference type="SUPFAM" id="SSF51735">
    <property type="entry name" value="NAD(P)-binding Rossmann-fold domains"/>
    <property type="match status" value="1"/>
</dbReference>
<evidence type="ECO:0000259" key="19">
    <source>
        <dbReference type="SMART" id="SM00881"/>
    </source>
</evidence>
<evidence type="ECO:0000256" key="8">
    <source>
        <dbReference type="ARBA" id="ARBA00022741"/>
    </source>
</evidence>
<dbReference type="PROSITE" id="PS01216">
    <property type="entry name" value="SUCCINYL_COA_LIG_1"/>
    <property type="match status" value="1"/>
</dbReference>
<dbReference type="Gene3D" id="1.10.580.10">
    <property type="entry name" value="Citrate Synthase, domain 1"/>
    <property type="match status" value="1"/>
</dbReference>
<keyword evidence="11" id="KW-0443">Lipid metabolism</keyword>
<dbReference type="OrthoDB" id="3261737at2759"/>
<accession>A0A6A6JEC8</accession>
<dbReference type="SMART" id="SM00881">
    <property type="entry name" value="CoA_binding"/>
    <property type="match status" value="1"/>
</dbReference>
<evidence type="ECO:0000256" key="6">
    <source>
        <dbReference type="ARBA" id="ARBA00022679"/>
    </source>
</evidence>
<dbReference type="GO" id="GO:0003878">
    <property type="term" value="F:ATP citrate synthase activity"/>
    <property type="evidence" value="ECO:0007669"/>
    <property type="project" value="UniProtKB-EC"/>
</dbReference>
<keyword evidence="3" id="KW-0963">Cytoplasm</keyword>
<dbReference type="InterPro" id="IPR016142">
    <property type="entry name" value="Citrate_synth-like_lrg_a-sub"/>
</dbReference>
<evidence type="ECO:0000256" key="13">
    <source>
        <dbReference type="ARBA" id="ARBA00054002"/>
    </source>
</evidence>
<evidence type="ECO:0000256" key="9">
    <source>
        <dbReference type="ARBA" id="ARBA00022840"/>
    </source>
</evidence>
<dbReference type="InterPro" id="IPR036291">
    <property type="entry name" value="NAD(P)-bd_dom_sf"/>
</dbReference>
<dbReference type="Gene3D" id="3.40.50.720">
    <property type="entry name" value="NAD(P)-binding Rossmann-like Domain"/>
    <property type="match status" value="1"/>
</dbReference>
<dbReference type="Gene3D" id="3.40.50.261">
    <property type="entry name" value="Succinyl-CoA synthetase domains"/>
    <property type="match status" value="1"/>
</dbReference>
<feature type="region of interest" description="Disordered" evidence="18">
    <location>
        <begin position="1"/>
        <end position="28"/>
    </location>
</feature>
<dbReference type="InterPro" id="IPR033847">
    <property type="entry name" value="Citrt_syn/SCS-alpha_CS"/>
</dbReference>
<reference evidence="20" key="1">
    <citation type="journal article" date="2020" name="Stud. Mycol.">
        <title>101 Dothideomycetes genomes: a test case for predicting lifestyles and emergence of pathogens.</title>
        <authorList>
            <person name="Haridas S."/>
            <person name="Albert R."/>
            <person name="Binder M."/>
            <person name="Bloem J."/>
            <person name="Labutti K."/>
            <person name="Salamov A."/>
            <person name="Andreopoulos B."/>
            <person name="Baker S."/>
            <person name="Barry K."/>
            <person name="Bills G."/>
            <person name="Bluhm B."/>
            <person name="Cannon C."/>
            <person name="Castanera R."/>
            <person name="Culley D."/>
            <person name="Daum C."/>
            <person name="Ezra D."/>
            <person name="Gonzalez J."/>
            <person name="Henrissat B."/>
            <person name="Kuo A."/>
            <person name="Liang C."/>
            <person name="Lipzen A."/>
            <person name="Lutzoni F."/>
            <person name="Magnuson J."/>
            <person name="Mondo S."/>
            <person name="Nolan M."/>
            <person name="Ohm R."/>
            <person name="Pangilinan J."/>
            <person name="Park H.-J."/>
            <person name="Ramirez L."/>
            <person name="Alfaro M."/>
            <person name="Sun H."/>
            <person name="Tritt A."/>
            <person name="Yoshinaga Y."/>
            <person name="Zwiers L.-H."/>
            <person name="Turgeon B."/>
            <person name="Goodwin S."/>
            <person name="Spatafora J."/>
            <person name="Crous P."/>
            <person name="Grigoriev I."/>
        </authorList>
    </citation>
    <scope>NUCLEOTIDE SEQUENCE</scope>
    <source>
        <strain evidence="20">CBS 379.55</strain>
    </source>
</reference>
<dbReference type="InterPro" id="IPR016143">
    <property type="entry name" value="Citrate_synth-like_sm_a-sub"/>
</dbReference>
<keyword evidence="4" id="KW-0444">Lipid biosynthesis</keyword>
<organism evidence="20 21">
    <name type="scientific">Westerdykella ornata</name>
    <dbReference type="NCBI Taxonomy" id="318751"/>
    <lineage>
        <taxon>Eukaryota</taxon>
        <taxon>Fungi</taxon>
        <taxon>Dikarya</taxon>
        <taxon>Ascomycota</taxon>
        <taxon>Pezizomycotina</taxon>
        <taxon>Dothideomycetes</taxon>
        <taxon>Pleosporomycetidae</taxon>
        <taxon>Pleosporales</taxon>
        <taxon>Sporormiaceae</taxon>
        <taxon>Westerdykella</taxon>
    </lineage>
</organism>
<keyword evidence="8" id="KW-0547">Nucleotide-binding</keyword>
<feature type="compositionally biased region" description="Polar residues" evidence="18">
    <location>
        <begin position="1"/>
        <end position="21"/>
    </location>
</feature>
<comment type="function">
    <text evidence="13">Catalyzes the formation of cytosolic acetyl-CoA, which is mainly used for the biosynthesis of fatty acids and sterols.</text>
</comment>
<proteinExistence type="inferred from homology"/>
<dbReference type="Pfam" id="PF02629">
    <property type="entry name" value="CoA_binding"/>
    <property type="match status" value="1"/>
</dbReference>
<evidence type="ECO:0000313" key="20">
    <source>
        <dbReference type="EMBL" id="KAF2274523.1"/>
    </source>
</evidence>
<dbReference type="Pfam" id="PF00549">
    <property type="entry name" value="Ligase_CoA"/>
    <property type="match status" value="1"/>
</dbReference>
<dbReference type="Pfam" id="PF00285">
    <property type="entry name" value="Citrate_synt"/>
    <property type="match status" value="1"/>
</dbReference>
<evidence type="ECO:0000256" key="18">
    <source>
        <dbReference type="SAM" id="MobiDB-lite"/>
    </source>
</evidence>
<evidence type="ECO:0000256" key="3">
    <source>
        <dbReference type="ARBA" id="ARBA00022490"/>
    </source>
</evidence>
<dbReference type="FunFam" id="1.10.230.10:FF:000005">
    <property type="entry name" value="ATP-citrate synthase subunit 1"/>
    <property type="match status" value="1"/>
</dbReference>
<dbReference type="GO" id="GO:0005524">
    <property type="term" value="F:ATP binding"/>
    <property type="evidence" value="ECO:0007669"/>
    <property type="project" value="UniProtKB-KW"/>
</dbReference>
<evidence type="ECO:0000256" key="14">
    <source>
        <dbReference type="ARBA" id="ARBA00060724"/>
    </source>
</evidence>
<protein>
    <recommendedName>
        <fullName evidence="2">ATP citrate synthase</fullName>
        <ecNumber evidence="2">2.3.3.8</ecNumber>
    </recommendedName>
    <alternativeName>
        <fullName evidence="16">ATP-citrate (pro-S-)-lyase 1</fullName>
    </alternativeName>
    <alternativeName>
        <fullName evidence="17">Citrate cleavage enzyme subunit 1</fullName>
    </alternativeName>
</protein>
<evidence type="ECO:0000256" key="1">
    <source>
        <dbReference type="ARBA" id="ARBA00004496"/>
    </source>
</evidence>
<evidence type="ECO:0000256" key="15">
    <source>
        <dbReference type="ARBA" id="ARBA00062455"/>
    </source>
</evidence>
<evidence type="ECO:0000256" key="5">
    <source>
        <dbReference type="ARBA" id="ARBA00022553"/>
    </source>
</evidence>
<comment type="catalytic activity">
    <reaction evidence="12">
        <text>oxaloacetate + acetyl-CoA + ADP + phosphate = citrate + ATP + CoA</text>
        <dbReference type="Rhea" id="RHEA:21160"/>
        <dbReference type="ChEBI" id="CHEBI:16452"/>
        <dbReference type="ChEBI" id="CHEBI:16947"/>
        <dbReference type="ChEBI" id="CHEBI:30616"/>
        <dbReference type="ChEBI" id="CHEBI:43474"/>
        <dbReference type="ChEBI" id="CHEBI:57287"/>
        <dbReference type="ChEBI" id="CHEBI:57288"/>
        <dbReference type="ChEBI" id="CHEBI:456216"/>
        <dbReference type="EC" id="2.3.3.8"/>
    </reaction>
</comment>
<dbReference type="InterPro" id="IPR002020">
    <property type="entry name" value="Citrate_synthase"/>
</dbReference>
<evidence type="ECO:0000256" key="10">
    <source>
        <dbReference type="ARBA" id="ARBA00022842"/>
    </source>
</evidence>
<dbReference type="CDD" id="cd06100">
    <property type="entry name" value="CCL_ACL-C"/>
    <property type="match status" value="1"/>
</dbReference>
<dbReference type="GeneID" id="54548969"/>